<sequence>MAVTDFGTRRFADSAPRQARQYPYQHQAQDDYDEDNGWYDDDQHYAEDHDEGLGARLGRLTHYLGAVVSVILLVGLVVWGYKLVARDVSGVPVIRAVQGEARTAPDEPGGELARNGGLSVNEVAAGVDVPPSAEIAIAPAPTGLQDDDVAMGELADVTAIAELAGDVAPAAPDSPVVAISDADAAAGLAAGLTTDLGALDIVSADDPAAAEMAATEAEAPVPTVQAARPMRRPAEIAARAQAAPAEQTPAAESAVEAAVAEAVSEAPEAAPVEQASVASGSPLVQIGAFDSDAIANGEWGRISGRFSSLFAGKQPVVQSTERNGRTFYRLRVAGFESRDDARRFCAALIAEGTDCYPAAAQ</sequence>
<evidence type="ECO:0000313" key="5">
    <source>
        <dbReference type="Proteomes" id="UP000315344"/>
    </source>
</evidence>
<evidence type="ECO:0000256" key="2">
    <source>
        <dbReference type="SAM" id="Phobius"/>
    </source>
</evidence>
<keyword evidence="2" id="KW-0812">Transmembrane</keyword>
<evidence type="ECO:0000256" key="1">
    <source>
        <dbReference type="SAM" id="MobiDB-lite"/>
    </source>
</evidence>
<dbReference type="AlphaFoldDB" id="A0A533IAG4"/>
<dbReference type="Proteomes" id="UP000315344">
    <property type="component" value="Unassembled WGS sequence"/>
</dbReference>
<dbReference type="InterPro" id="IPR007730">
    <property type="entry name" value="SPOR-like_dom"/>
</dbReference>
<comment type="caution">
    <text evidence="4">The sequence shown here is derived from an EMBL/GenBank/DDBJ whole genome shotgun (WGS) entry which is preliminary data.</text>
</comment>
<feature type="domain" description="SPOR" evidence="3">
    <location>
        <begin position="276"/>
        <end position="361"/>
    </location>
</feature>
<keyword evidence="2" id="KW-1133">Transmembrane helix</keyword>
<dbReference type="EMBL" id="VAFL01000002">
    <property type="protein sequence ID" value="TKW68113.1"/>
    <property type="molecule type" value="Genomic_DNA"/>
</dbReference>
<reference evidence="4 5" key="1">
    <citation type="journal article" date="2017" name="Nat. Commun.">
        <title>In situ click chemistry generation of cyclooxygenase-2 inhibitors.</title>
        <authorList>
            <person name="Bhardwaj A."/>
            <person name="Kaur J."/>
            <person name="Wuest M."/>
            <person name="Wuest F."/>
        </authorList>
    </citation>
    <scope>NUCLEOTIDE SEQUENCE [LARGE SCALE GENOMIC DNA]</scope>
    <source>
        <strain evidence="4">S2_012_000_R3_94</strain>
    </source>
</reference>
<dbReference type="Pfam" id="PF05036">
    <property type="entry name" value="SPOR"/>
    <property type="match status" value="1"/>
</dbReference>
<organism evidence="4 5">
    <name type="scientific">Paracoccus denitrificans</name>
    <dbReference type="NCBI Taxonomy" id="266"/>
    <lineage>
        <taxon>Bacteria</taxon>
        <taxon>Pseudomonadati</taxon>
        <taxon>Pseudomonadota</taxon>
        <taxon>Alphaproteobacteria</taxon>
        <taxon>Rhodobacterales</taxon>
        <taxon>Paracoccaceae</taxon>
        <taxon>Paracoccus</taxon>
    </lineage>
</organism>
<protein>
    <submittedName>
        <fullName evidence="4">SPOR domain-containing protein</fullName>
    </submittedName>
</protein>
<feature type="transmembrane region" description="Helical" evidence="2">
    <location>
        <begin position="63"/>
        <end position="81"/>
    </location>
</feature>
<dbReference type="SUPFAM" id="SSF110997">
    <property type="entry name" value="Sporulation related repeat"/>
    <property type="match status" value="1"/>
</dbReference>
<evidence type="ECO:0000313" key="4">
    <source>
        <dbReference type="EMBL" id="TKW68113.1"/>
    </source>
</evidence>
<dbReference type="PROSITE" id="PS51724">
    <property type="entry name" value="SPOR"/>
    <property type="match status" value="1"/>
</dbReference>
<keyword evidence="2" id="KW-0472">Membrane</keyword>
<dbReference type="InterPro" id="IPR036680">
    <property type="entry name" value="SPOR-like_sf"/>
</dbReference>
<accession>A0A533IAG4</accession>
<dbReference type="Gene3D" id="3.30.70.1070">
    <property type="entry name" value="Sporulation related repeat"/>
    <property type="match status" value="1"/>
</dbReference>
<evidence type="ECO:0000259" key="3">
    <source>
        <dbReference type="PROSITE" id="PS51724"/>
    </source>
</evidence>
<proteinExistence type="predicted"/>
<dbReference type="GO" id="GO:0042834">
    <property type="term" value="F:peptidoglycan binding"/>
    <property type="evidence" value="ECO:0007669"/>
    <property type="project" value="InterPro"/>
</dbReference>
<gene>
    <name evidence="4" type="ORF">DI616_03125</name>
</gene>
<name>A0A533IAG4_PARDE</name>
<feature type="region of interest" description="Disordered" evidence="1">
    <location>
        <begin position="1"/>
        <end position="37"/>
    </location>
</feature>